<keyword evidence="2" id="KW-0456">Lyase</keyword>
<dbReference type="GO" id="GO:0016151">
    <property type="term" value="F:nickel cation binding"/>
    <property type="evidence" value="ECO:0007669"/>
    <property type="project" value="UniProtKB-UniRule"/>
</dbReference>
<dbReference type="EC" id="4.99.1.12" evidence="2"/>
<reference evidence="3" key="1">
    <citation type="submission" date="2021-06" db="EMBL/GenBank/DDBJ databases">
        <title>Complete genome sequence of Nocardioides sp. G188.</title>
        <authorList>
            <person name="Im W.-T."/>
        </authorList>
    </citation>
    <scope>NUCLEOTIDE SEQUENCE</scope>
    <source>
        <strain evidence="3">G188</strain>
    </source>
</reference>
<comment type="similarity">
    <text evidence="2">Belongs to the LarC family.</text>
</comment>
<proteinExistence type="inferred from homology"/>
<evidence type="ECO:0000313" key="4">
    <source>
        <dbReference type="Proteomes" id="UP000683575"/>
    </source>
</evidence>
<dbReference type="GO" id="GO:0051604">
    <property type="term" value="P:protein maturation"/>
    <property type="evidence" value="ECO:0007669"/>
    <property type="project" value="UniProtKB-UniRule"/>
</dbReference>
<protein>
    <recommendedName>
        <fullName evidence="2">Pyridinium-3,5-bisthiocarboxylic acid mononucleotide nickel insertion protein</fullName>
        <shortName evidence="2">P2TMN nickel insertion protein</shortName>
        <ecNumber evidence="2">4.99.1.12</ecNumber>
    </recommendedName>
    <alternativeName>
        <fullName evidence="2">Nickel-pincer cofactor biosynthesis protein LarC</fullName>
    </alternativeName>
</protein>
<organism evidence="3 4">
    <name type="scientific">Nocardioides panacis</name>
    <dbReference type="NCBI Taxonomy" id="2849501"/>
    <lineage>
        <taxon>Bacteria</taxon>
        <taxon>Bacillati</taxon>
        <taxon>Actinomycetota</taxon>
        <taxon>Actinomycetes</taxon>
        <taxon>Propionibacteriales</taxon>
        <taxon>Nocardioidaceae</taxon>
        <taxon>Nocardioides</taxon>
    </lineage>
</organism>
<dbReference type="Proteomes" id="UP000683575">
    <property type="component" value="Chromosome"/>
</dbReference>
<comment type="catalytic activity">
    <reaction evidence="2">
        <text>Ni(II)-pyridinium-3,5-bisthiocarboxylate mononucleotide = pyridinium-3,5-bisthiocarboxylate mononucleotide + Ni(2+)</text>
        <dbReference type="Rhea" id="RHEA:54784"/>
        <dbReference type="ChEBI" id="CHEBI:49786"/>
        <dbReference type="ChEBI" id="CHEBI:137372"/>
        <dbReference type="ChEBI" id="CHEBI:137373"/>
        <dbReference type="EC" id="4.99.1.12"/>
    </reaction>
</comment>
<dbReference type="HAMAP" id="MF_01074">
    <property type="entry name" value="LarC"/>
    <property type="match status" value="1"/>
</dbReference>
<name>A0A975T338_9ACTN</name>
<comment type="function">
    <text evidence="2">Involved in the biosynthesis of a nickel-pincer cofactor ((SCS)Ni(II) pincer complex). Binds Ni(2+), and functions in nickel delivery to pyridinium-3,5-bisthiocarboxylic acid mononucleotide (P2TMN), to form the mature cofactor. Is thus probably required for the activation of nickel-pincer cofactor-dependent enzymes.</text>
</comment>
<evidence type="ECO:0000313" key="3">
    <source>
        <dbReference type="EMBL" id="QWZ10682.1"/>
    </source>
</evidence>
<evidence type="ECO:0000256" key="2">
    <source>
        <dbReference type="HAMAP-Rule" id="MF_01074"/>
    </source>
</evidence>
<sequence length="383" mass="39489">MLLGALVSAGVPLEVVAGAVDAVAPEHVALTPETVSRNGFAATRLHVDVADSSTHRTWRDVAALLAAAGLPDAVRLRAHATFERLAVAEAAVHGTSPEDVHFHEVGALDAIADVVGVCAGLAHLGLDALVVSPVAVGSGRVHGAHGEMPVPPPAVAELLRGVPSHAGPGERELCTPTGAALLTAHATSYGVQPAMTVRVVGVGAGGRDPATHANVLRLFVGEAASETPNGTDGPLLLETNVDDLDPRLWPNVLAALLTAGASDAWLVPILMKKGRPAHTLHALVSAVHADAVRTEIFRQTSTIGLREIAIGKTALDRDMRTVQVDGHEVHVKLALHNGVVVNAQPEYDDVVRAATSTGRPVKEVLADAVAASRPLVTRTAPDL</sequence>
<dbReference type="InterPro" id="IPR002822">
    <property type="entry name" value="Ni_insertion"/>
</dbReference>
<keyword evidence="1 2" id="KW-0533">Nickel</keyword>
<dbReference type="PANTHER" id="PTHR36566">
    <property type="entry name" value="NICKEL INSERTION PROTEIN-RELATED"/>
    <property type="match status" value="1"/>
</dbReference>
<dbReference type="KEGG" id="nps:KRR39_19565"/>
<dbReference type="PANTHER" id="PTHR36566:SF1">
    <property type="entry name" value="PYRIDINIUM-3,5-BISTHIOCARBOXYLIC ACID MONONUCLEOTIDE NICKEL INSERTION PROTEIN"/>
    <property type="match status" value="1"/>
</dbReference>
<accession>A0A975T338</accession>
<keyword evidence="4" id="KW-1185">Reference proteome</keyword>
<dbReference type="EMBL" id="CP077062">
    <property type="protein sequence ID" value="QWZ10682.1"/>
    <property type="molecule type" value="Genomic_DNA"/>
</dbReference>
<evidence type="ECO:0000256" key="1">
    <source>
        <dbReference type="ARBA" id="ARBA00022596"/>
    </source>
</evidence>
<dbReference type="AlphaFoldDB" id="A0A975T338"/>
<gene>
    <name evidence="2 3" type="primary">larC</name>
    <name evidence="3" type="ORF">KRR39_19565</name>
</gene>
<dbReference type="GO" id="GO:0016829">
    <property type="term" value="F:lyase activity"/>
    <property type="evidence" value="ECO:0007669"/>
    <property type="project" value="UniProtKB-UniRule"/>
</dbReference>
<dbReference type="NCBIfam" id="TIGR00299">
    <property type="entry name" value="nickel pincer cofactor biosynthesis protein LarC"/>
    <property type="match status" value="1"/>
</dbReference>
<dbReference type="Pfam" id="PF01969">
    <property type="entry name" value="Ni_insertion"/>
    <property type="match status" value="1"/>
</dbReference>